<dbReference type="EMBL" id="QUNF01000013">
    <property type="protein sequence ID" value="REG85330.1"/>
    <property type="molecule type" value="Genomic_DNA"/>
</dbReference>
<gene>
    <name evidence="1" type="ORF">C8N25_11317</name>
</gene>
<reference evidence="1 2" key="1">
    <citation type="submission" date="2018-08" db="EMBL/GenBank/DDBJ databases">
        <title>Genomic Encyclopedia of Archaeal and Bacterial Type Strains, Phase II (KMG-II): from individual species to whole genera.</title>
        <authorList>
            <person name="Goeker M."/>
        </authorList>
    </citation>
    <scope>NUCLEOTIDE SEQUENCE [LARGE SCALE GENOMIC DNA]</scope>
    <source>
        <strain evidence="1 2">DSM 15986</strain>
    </source>
</reference>
<evidence type="ECO:0000313" key="2">
    <source>
        <dbReference type="Proteomes" id="UP000256405"/>
    </source>
</evidence>
<evidence type="ECO:0008006" key="3">
    <source>
        <dbReference type="Google" id="ProtNLM"/>
    </source>
</evidence>
<organism evidence="1 2">
    <name type="scientific">Algoriphagus antarcticus</name>
    <dbReference type="NCBI Taxonomy" id="238540"/>
    <lineage>
        <taxon>Bacteria</taxon>
        <taxon>Pseudomonadati</taxon>
        <taxon>Bacteroidota</taxon>
        <taxon>Cytophagia</taxon>
        <taxon>Cytophagales</taxon>
        <taxon>Cyclobacteriaceae</taxon>
        <taxon>Algoriphagus</taxon>
    </lineage>
</organism>
<accession>A0A3E0DQJ7</accession>
<protein>
    <recommendedName>
        <fullName evidence="3">Transposase</fullName>
    </recommendedName>
</protein>
<proteinExistence type="predicted"/>
<comment type="caution">
    <text evidence="1">The sequence shown here is derived from an EMBL/GenBank/DDBJ whole genome shotgun (WGS) entry which is preliminary data.</text>
</comment>
<dbReference type="OrthoDB" id="826949at2"/>
<sequence length="92" mass="10432">MRRANQEQMEAVVASYQSSGLTQREFCIQHSLKLPTFSYWYRKVCAKTESVTSGFTEVTSPVHSAGLEVIFPNGTIIRGIHDLSVIQQLIKW</sequence>
<dbReference type="NCBIfam" id="NF047593">
    <property type="entry name" value="IS66_ISAeme5_TnpA"/>
    <property type="match status" value="1"/>
</dbReference>
<keyword evidence="2" id="KW-1185">Reference proteome</keyword>
<name>A0A3E0DQJ7_9BACT</name>
<dbReference type="AlphaFoldDB" id="A0A3E0DQJ7"/>
<dbReference type="Proteomes" id="UP000256405">
    <property type="component" value="Unassembled WGS sequence"/>
</dbReference>
<evidence type="ECO:0000313" key="1">
    <source>
        <dbReference type="EMBL" id="REG85330.1"/>
    </source>
</evidence>
<dbReference type="RefSeq" id="WP_086543833.1">
    <property type="nucleotide sequence ID" value="NZ_MSSW01000093.1"/>
</dbReference>